<dbReference type="AlphaFoldDB" id="S4XHI8"/>
<dbReference type="RefSeq" id="WP_020440473.1">
    <property type="nucleotide sequence ID" value="NC_021663.1"/>
</dbReference>
<keyword evidence="2" id="KW-1185">Reference proteome</keyword>
<dbReference type="SUPFAM" id="SSF46689">
    <property type="entry name" value="Homeodomain-like"/>
    <property type="match status" value="1"/>
</dbReference>
<sequence length="124" mass="14149">MSRVPPIKQEIKRTIREKLRDDVQAVGKRTSQRLALVDEAVSTGSGDKSIASIRHLMKAEEDLARMRRRMVLMLYSAGATPRQIAEEMGRHGHPMDHQTVYRWVTRAVEEGGMTMAEIRESPKH</sequence>
<dbReference type="KEGG" id="cter:A606_02275"/>
<protein>
    <submittedName>
        <fullName evidence="1">Uncharacterized protein</fullName>
    </submittedName>
</protein>
<gene>
    <name evidence="1" type="ORF">A606_02275</name>
</gene>
<accession>S4XHI8</accession>
<dbReference type="Proteomes" id="UP000014809">
    <property type="component" value="Chromosome"/>
</dbReference>
<name>S4XHI8_9CORY</name>
<dbReference type="OrthoDB" id="1376408at2"/>
<proteinExistence type="predicted"/>
<dbReference type="HOGENOM" id="CLU_2000082_0_0_11"/>
<evidence type="ECO:0000313" key="1">
    <source>
        <dbReference type="EMBL" id="AGP30108.1"/>
    </source>
</evidence>
<organism evidence="1 2">
    <name type="scientific">Corynebacterium terpenotabidum Y-11</name>
    <dbReference type="NCBI Taxonomy" id="1200352"/>
    <lineage>
        <taxon>Bacteria</taxon>
        <taxon>Bacillati</taxon>
        <taxon>Actinomycetota</taxon>
        <taxon>Actinomycetes</taxon>
        <taxon>Mycobacteriales</taxon>
        <taxon>Corynebacteriaceae</taxon>
        <taxon>Corynebacterium</taxon>
    </lineage>
</organism>
<dbReference type="EMBL" id="CP003696">
    <property type="protein sequence ID" value="AGP30108.1"/>
    <property type="molecule type" value="Genomic_DNA"/>
</dbReference>
<dbReference type="PATRIC" id="fig|1200352.3.peg.458"/>
<reference evidence="1 2" key="1">
    <citation type="submission" date="2012-06" db="EMBL/GenBank/DDBJ databases">
        <title>Complete genome sequence of Corynebacterium terpenotabidum Y-11 (=DSM 44721).</title>
        <authorList>
            <person name="Ruckert C."/>
            <person name="Albersmeier A."/>
            <person name="Al-Dilaimi A."/>
            <person name="Szczepanowski R."/>
            <person name="Kalinowski J."/>
        </authorList>
    </citation>
    <scope>NUCLEOTIDE SEQUENCE [LARGE SCALE GENOMIC DNA]</scope>
    <source>
        <strain evidence="1 2">Y-11</strain>
    </source>
</reference>
<dbReference type="InterPro" id="IPR009057">
    <property type="entry name" value="Homeodomain-like_sf"/>
</dbReference>
<dbReference type="Pfam" id="PF13384">
    <property type="entry name" value="HTH_23"/>
    <property type="match status" value="1"/>
</dbReference>
<dbReference type="STRING" id="1200352.A606_02275"/>
<evidence type="ECO:0000313" key="2">
    <source>
        <dbReference type="Proteomes" id="UP000014809"/>
    </source>
</evidence>